<feature type="region of interest" description="Disordered" evidence="1">
    <location>
        <begin position="194"/>
        <end position="236"/>
    </location>
</feature>
<gene>
    <name evidence="2" type="ORF">D9611_006902</name>
</gene>
<organism evidence="2 3">
    <name type="scientific">Ephemerocybe angulata</name>
    <dbReference type="NCBI Taxonomy" id="980116"/>
    <lineage>
        <taxon>Eukaryota</taxon>
        <taxon>Fungi</taxon>
        <taxon>Dikarya</taxon>
        <taxon>Basidiomycota</taxon>
        <taxon>Agaricomycotina</taxon>
        <taxon>Agaricomycetes</taxon>
        <taxon>Agaricomycetidae</taxon>
        <taxon>Agaricales</taxon>
        <taxon>Agaricineae</taxon>
        <taxon>Psathyrellaceae</taxon>
        <taxon>Ephemerocybe</taxon>
    </lineage>
</organism>
<proteinExistence type="predicted"/>
<feature type="region of interest" description="Disordered" evidence="1">
    <location>
        <begin position="249"/>
        <end position="377"/>
    </location>
</feature>
<dbReference type="AlphaFoldDB" id="A0A8H5EVN6"/>
<name>A0A8H5EVN6_9AGAR</name>
<accession>A0A8H5EVN6</accession>
<reference evidence="2 3" key="1">
    <citation type="journal article" date="2020" name="ISME J.">
        <title>Uncovering the hidden diversity of litter-decomposition mechanisms in mushroom-forming fungi.</title>
        <authorList>
            <person name="Floudas D."/>
            <person name="Bentzer J."/>
            <person name="Ahren D."/>
            <person name="Johansson T."/>
            <person name="Persson P."/>
            <person name="Tunlid A."/>
        </authorList>
    </citation>
    <scope>NUCLEOTIDE SEQUENCE [LARGE SCALE GENOMIC DNA]</scope>
    <source>
        <strain evidence="2 3">CBS 175.51</strain>
    </source>
</reference>
<comment type="caution">
    <text evidence="2">The sequence shown here is derived from an EMBL/GenBank/DDBJ whole genome shotgun (WGS) entry which is preliminary data.</text>
</comment>
<evidence type="ECO:0000256" key="1">
    <source>
        <dbReference type="SAM" id="MobiDB-lite"/>
    </source>
</evidence>
<feature type="region of interest" description="Disordered" evidence="1">
    <location>
        <begin position="103"/>
        <end position="134"/>
    </location>
</feature>
<evidence type="ECO:0000313" key="2">
    <source>
        <dbReference type="EMBL" id="KAF5313991.1"/>
    </source>
</evidence>
<feature type="compositionally biased region" description="Acidic residues" evidence="1">
    <location>
        <begin position="330"/>
        <end position="345"/>
    </location>
</feature>
<evidence type="ECO:0000313" key="3">
    <source>
        <dbReference type="Proteomes" id="UP000541558"/>
    </source>
</evidence>
<dbReference type="EMBL" id="JAACJK010000222">
    <property type="protein sequence ID" value="KAF5313991.1"/>
    <property type="molecule type" value="Genomic_DNA"/>
</dbReference>
<dbReference type="OrthoDB" id="2270193at2759"/>
<sequence>MSAQGPPPAAPIEPATVSLVLSYLVPLDNPLPPHLLSRPLLKRHHFLSLDIDDPVAYLAWPSDDRDAAISQLLSGESHLPDDLHLNVRYSADDDALTAHVHLPSTTSSASGGGSKMPYSTSGSVPSLPSSPPKELRLIFQHDPTEGWQYHNTSFMPFPRDTFPTIAGAYGALAAPGPDDFLAEQSHYGDHLVTVAGADDDDDDSYWNSYGQDVDEDPDAPQKSGGLKSHPDPNSEDAYWARYSSIHGTADSTIPSPLPVKRTADGTQTHMFDDDDNTSSRTSSERIFVPSTTLVPDAGDTELYNPLEPPSPDALSRRLATLQAVRAASPPEEEEEDCSSVEDPSEGPEPAESALGLDEPQGQRPLSGSTVGSHRDEDVLLSEVKPSSGETLSSIESAADAAVKQSIQGLYALWKLDRQRQALAPSEEAFIALVRGAIAT</sequence>
<keyword evidence="3" id="KW-1185">Reference proteome</keyword>
<dbReference type="Proteomes" id="UP000541558">
    <property type="component" value="Unassembled WGS sequence"/>
</dbReference>
<protein>
    <submittedName>
        <fullName evidence="2">Uncharacterized protein</fullName>
    </submittedName>
</protein>